<comment type="subcellular location">
    <subcellularLocation>
        <location evidence="1">Membrane</location>
    </subcellularLocation>
</comment>
<accession>A0AAV0JBK8</accession>
<dbReference type="GO" id="GO:0009506">
    <property type="term" value="C:plasmodesma"/>
    <property type="evidence" value="ECO:0007669"/>
    <property type="project" value="TreeGrafter"/>
</dbReference>
<feature type="compositionally biased region" description="Pro residues" evidence="3">
    <location>
        <begin position="22"/>
        <end position="32"/>
    </location>
</feature>
<sequence>QPPAAGGPPGDGQQQAAGRAPPHGPLLRPPCPRKPHDPRLEAHLLRLPHHPPRRGHRLLRHLAQPPPAQTQALPRRLLRNRAGPAGRVRERPGPVQADGPELEPARGVYGAMHGSVFYKDQRVGPVRLTGPFDQGPKSTKVLDEVLTVSGRRWDRSRGKVAFRLDVTATVMFRVSTWRSETHRMHANCDVDVGPEGSILPSFKSKRYTVKKNISLDCVYFFFFLPLVFWV</sequence>
<evidence type="ECO:0000256" key="3">
    <source>
        <dbReference type="SAM" id="MobiDB-lite"/>
    </source>
</evidence>
<feature type="compositionally biased region" description="Low complexity" evidence="3">
    <location>
        <begin position="11"/>
        <end position="21"/>
    </location>
</feature>
<evidence type="ECO:0000256" key="1">
    <source>
        <dbReference type="ARBA" id="ARBA00004370"/>
    </source>
</evidence>
<gene>
    <name evidence="4" type="ORF">LITE_LOCUS13449</name>
</gene>
<protein>
    <recommendedName>
        <fullName evidence="6">Late embryogenesis abundant protein LEA-2 subgroup domain-containing protein</fullName>
    </recommendedName>
</protein>
<comment type="caution">
    <text evidence="4">The sequence shown here is derived from an EMBL/GenBank/DDBJ whole genome shotgun (WGS) entry which is preliminary data.</text>
</comment>
<organism evidence="4 5">
    <name type="scientific">Linum tenue</name>
    <dbReference type="NCBI Taxonomy" id="586396"/>
    <lineage>
        <taxon>Eukaryota</taxon>
        <taxon>Viridiplantae</taxon>
        <taxon>Streptophyta</taxon>
        <taxon>Embryophyta</taxon>
        <taxon>Tracheophyta</taxon>
        <taxon>Spermatophyta</taxon>
        <taxon>Magnoliopsida</taxon>
        <taxon>eudicotyledons</taxon>
        <taxon>Gunneridae</taxon>
        <taxon>Pentapetalae</taxon>
        <taxon>rosids</taxon>
        <taxon>fabids</taxon>
        <taxon>Malpighiales</taxon>
        <taxon>Linaceae</taxon>
        <taxon>Linum</taxon>
    </lineage>
</organism>
<evidence type="ECO:0000313" key="4">
    <source>
        <dbReference type="EMBL" id="CAI0407088.1"/>
    </source>
</evidence>
<dbReference type="GO" id="GO:0098542">
    <property type="term" value="P:defense response to other organism"/>
    <property type="evidence" value="ECO:0007669"/>
    <property type="project" value="InterPro"/>
</dbReference>
<dbReference type="PANTHER" id="PTHR31415">
    <property type="entry name" value="OS05G0367900 PROTEIN"/>
    <property type="match status" value="1"/>
</dbReference>
<proteinExistence type="predicted"/>
<dbReference type="GO" id="GO:0005886">
    <property type="term" value="C:plasma membrane"/>
    <property type="evidence" value="ECO:0007669"/>
    <property type="project" value="TreeGrafter"/>
</dbReference>
<dbReference type="InterPro" id="IPR044839">
    <property type="entry name" value="NDR1-like"/>
</dbReference>
<evidence type="ECO:0000256" key="2">
    <source>
        <dbReference type="ARBA" id="ARBA00023136"/>
    </source>
</evidence>
<feature type="region of interest" description="Disordered" evidence="3">
    <location>
        <begin position="64"/>
        <end position="101"/>
    </location>
</feature>
<dbReference type="PANTHER" id="PTHR31415:SF3">
    <property type="entry name" value="LATE EMBRYOGENESIS ABUNDANT (LEA) HYDROXYPROLINE-RICH GLYCOPROTEIN FAMILY"/>
    <property type="match status" value="1"/>
</dbReference>
<dbReference type="EMBL" id="CAMGYJ010000004">
    <property type="protein sequence ID" value="CAI0407088.1"/>
    <property type="molecule type" value="Genomic_DNA"/>
</dbReference>
<evidence type="ECO:0008006" key="6">
    <source>
        <dbReference type="Google" id="ProtNLM"/>
    </source>
</evidence>
<feature type="region of interest" description="Disordered" evidence="3">
    <location>
        <begin position="1"/>
        <end position="39"/>
    </location>
</feature>
<feature type="non-terminal residue" evidence="4">
    <location>
        <position position="1"/>
    </location>
</feature>
<dbReference type="Proteomes" id="UP001154282">
    <property type="component" value="Unassembled WGS sequence"/>
</dbReference>
<dbReference type="AlphaFoldDB" id="A0AAV0JBK8"/>
<keyword evidence="2" id="KW-0472">Membrane</keyword>
<name>A0AAV0JBK8_9ROSI</name>
<keyword evidence="5" id="KW-1185">Reference proteome</keyword>
<reference evidence="4" key="1">
    <citation type="submission" date="2022-08" db="EMBL/GenBank/DDBJ databases">
        <authorList>
            <person name="Gutierrez-Valencia J."/>
        </authorList>
    </citation>
    <scope>NUCLEOTIDE SEQUENCE</scope>
</reference>
<evidence type="ECO:0000313" key="5">
    <source>
        <dbReference type="Proteomes" id="UP001154282"/>
    </source>
</evidence>